<keyword evidence="5 7" id="KW-0472">Membrane</keyword>
<feature type="domain" description="Threonine/serine exporter-like N-terminal" evidence="8">
    <location>
        <begin position="12"/>
        <end position="245"/>
    </location>
</feature>
<dbReference type="InterPro" id="IPR010619">
    <property type="entry name" value="ThrE-like_N"/>
</dbReference>
<feature type="transmembrane region" description="Helical" evidence="7">
    <location>
        <begin position="130"/>
        <end position="151"/>
    </location>
</feature>
<comment type="similarity">
    <text evidence="6">Belongs to the ThrE exporter (TC 2.A.79) family.</text>
</comment>
<sequence>MMKKITDETGTFLAEYASLLWGSGATCTRIEKNIGRMAHALNLDADIEIMPGHVQVVLPDGSVIVRKTRKCGISFDINAKLSRLSWELADGKIGFIEAQRMFRHIARTRPTNAREVLVLTSLANASFCRLFGGDIVAMLIVFVATLAGYRLKQVMLDDGRDVRLTFLCSAFFSATISAGGHVFGWGTTPEIALGTSVLYLIPGVPYINAISDIIGRHYLCALSRFMDACVLTCCLSAGLCIGMFILGLNWF</sequence>
<evidence type="ECO:0000256" key="2">
    <source>
        <dbReference type="ARBA" id="ARBA00022475"/>
    </source>
</evidence>
<dbReference type="GO" id="GO:0022857">
    <property type="term" value="F:transmembrane transporter activity"/>
    <property type="evidence" value="ECO:0007669"/>
    <property type="project" value="InterPro"/>
</dbReference>
<dbReference type="PANTHER" id="PTHR34390:SF2">
    <property type="entry name" value="SUCCINATE TRANSPORTER SUBUNIT YJJP-RELATED"/>
    <property type="match status" value="1"/>
</dbReference>
<dbReference type="EMBL" id="SRYD01000021">
    <property type="protein sequence ID" value="TGY74431.1"/>
    <property type="molecule type" value="Genomic_DNA"/>
</dbReference>
<evidence type="ECO:0000256" key="3">
    <source>
        <dbReference type="ARBA" id="ARBA00022692"/>
    </source>
</evidence>
<dbReference type="Pfam" id="PF06738">
    <property type="entry name" value="ThrE"/>
    <property type="match status" value="1"/>
</dbReference>
<evidence type="ECO:0000259" key="8">
    <source>
        <dbReference type="Pfam" id="PF06738"/>
    </source>
</evidence>
<feature type="transmembrane region" description="Helical" evidence="7">
    <location>
        <begin position="191"/>
        <end position="207"/>
    </location>
</feature>
<dbReference type="RefSeq" id="WP_135993102.1">
    <property type="nucleotide sequence ID" value="NZ_SRYD01000021.1"/>
</dbReference>
<accession>A0A4S2FY95</accession>
<keyword evidence="3 7" id="KW-0812">Transmembrane</keyword>
<evidence type="ECO:0000256" key="6">
    <source>
        <dbReference type="ARBA" id="ARBA00034125"/>
    </source>
</evidence>
<feature type="transmembrane region" description="Helical" evidence="7">
    <location>
        <begin position="163"/>
        <end position="185"/>
    </location>
</feature>
<evidence type="ECO:0000313" key="9">
    <source>
        <dbReference type="EMBL" id="TGY74431.1"/>
    </source>
</evidence>
<comment type="caution">
    <text evidence="9">The sequence shown here is derived from an EMBL/GenBank/DDBJ whole genome shotgun (WGS) entry which is preliminary data.</text>
</comment>
<feature type="transmembrane region" description="Helical" evidence="7">
    <location>
        <begin position="228"/>
        <end position="250"/>
    </location>
</feature>
<proteinExistence type="inferred from homology"/>
<dbReference type="Proteomes" id="UP000306630">
    <property type="component" value="Unassembled WGS sequence"/>
</dbReference>
<evidence type="ECO:0000256" key="4">
    <source>
        <dbReference type="ARBA" id="ARBA00022989"/>
    </source>
</evidence>
<keyword evidence="4 7" id="KW-1133">Transmembrane helix</keyword>
<evidence type="ECO:0000256" key="5">
    <source>
        <dbReference type="ARBA" id="ARBA00023136"/>
    </source>
</evidence>
<comment type="subcellular location">
    <subcellularLocation>
        <location evidence="1">Cell membrane</location>
        <topology evidence="1">Multi-pass membrane protein</topology>
    </subcellularLocation>
</comment>
<protein>
    <submittedName>
        <fullName evidence="9">Threonine/serine exporter</fullName>
    </submittedName>
</protein>
<evidence type="ECO:0000256" key="7">
    <source>
        <dbReference type="SAM" id="Phobius"/>
    </source>
</evidence>
<gene>
    <name evidence="9" type="ORF">E5333_06395</name>
</gene>
<dbReference type="PANTHER" id="PTHR34390">
    <property type="entry name" value="UPF0442 PROTEIN YJJB-RELATED"/>
    <property type="match status" value="1"/>
</dbReference>
<evidence type="ECO:0000313" key="10">
    <source>
        <dbReference type="Proteomes" id="UP000306630"/>
    </source>
</evidence>
<dbReference type="GO" id="GO:0015744">
    <property type="term" value="P:succinate transport"/>
    <property type="evidence" value="ECO:0007669"/>
    <property type="project" value="TreeGrafter"/>
</dbReference>
<keyword evidence="2" id="KW-1003">Cell membrane</keyword>
<dbReference type="GO" id="GO:0005886">
    <property type="term" value="C:plasma membrane"/>
    <property type="evidence" value="ECO:0007669"/>
    <property type="project" value="UniProtKB-SubCell"/>
</dbReference>
<evidence type="ECO:0000256" key="1">
    <source>
        <dbReference type="ARBA" id="ARBA00004651"/>
    </source>
</evidence>
<organism evidence="9 10">
    <name type="scientific">Muribaculum intestinale</name>
    <dbReference type="NCBI Taxonomy" id="1796646"/>
    <lineage>
        <taxon>Bacteria</taxon>
        <taxon>Pseudomonadati</taxon>
        <taxon>Bacteroidota</taxon>
        <taxon>Bacteroidia</taxon>
        <taxon>Bacteroidales</taxon>
        <taxon>Muribaculaceae</taxon>
        <taxon>Muribaculum</taxon>
    </lineage>
</organism>
<name>A0A4S2FY95_9BACT</name>
<dbReference type="InterPro" id="IPR050539">
    <property type="entry name" value="ThrE_Dicarb/AminoAcid_Exp"/>
</dbReference>
<reference evidence="9 10" key="1">
    <citation type="submission" date="2019-04" db="EMBL/GenBank/DDBJ databases">
        <title>Microbes associate with the intestines of laboratory mice.</title>
        <authorList>
            <person name="Navarre W."/>
            <person name="Wong E."/>
            <person name="Huang K."/>
            <person name="Tropini C."/>
            <person name="Ng K."/>
            <person name="Yu B."/>
        </authorList>
    </citation>
    <scope>NUCLEOTIDE SEQUENCE [LARGE SCALE GENOMIC DNA]</scope>
    <source>
        <strain evidence="9 10">NM06_A21</strain>
    </source>
</reference>
<dbReference type="AlphaFoldDB" id="A0A4S2FY95"/>